<dbReference type="Pfam" id="PF17898">
    <property type="entry name" value="GerD"/>
    <property type="match status" value="1"/>
</dbReference>
<dbReference type="NCBIfam" id="NF040801">
    <property type="entry name" value="spore_GerD"/>
    <property type="match status" value="1"/>
</dbReference>
<name>A0A177L576_9BACI</name>
<feature type="region of interest" description="Disordered" evidence="1">
    <location>
        <begin position="181"/>
        <end position="220"/>
    </location>
</feature>
<keyword evidence="5" id="KW-1185">Reference proteome</keyword>
<feature type="chain" id="PRO_5008066642" evidence="2">
    <location>
        <begin position="26"/>
        <end position="220"/>
    </location>
</feature>
<accession>A0A177L576</accession>
<evidence type="ECO:0000313" key="4">
    <source>
        <dbReference type="EMBL" id="OAH60840.1"/>
    </source>
</evidence>
<reference evidence="4 5" key="1">
    <citation type="submission" date="2016-01" db="EMBL/GenBank/DDBJ databases">
        <title>Investigation of taxonomic status of Bacillus aminovorans.</title>
        <authorList>
            <person name="Verma A."/>
            <person name="Pal Y."/>
            <person name="Krishnamurthi S."/>
        </authorList>
    </citation>
    <scope>NUCLEOTIDE SEQUENCE [LARGE SCALE GENOMIC DNA]</scope>
    <source>
        <strain evidence="4 5">DSM 1314</strain>
    </source>
</reference>
<gene>
    <name evidence="4" type="ORF">AWH49_15440</name>
</gene>
<dbReference type="Proteomes" id="UP000076935">
    <property type="component" value="Unassembled WGS sequence"/>
</dbReference>
<feature type="signal peptide" evidence="2">
    <location>
        <begin position="1"/>
        <end position="25"/>
    </location>
</feature>
<organism evidence="4 5">
    <name type="scientific">Domibacillus aminovorans</name>
    <dbReference type="NCBI Taxonomy" id="29332"/>
    <lineage>
        <taxon>Bacteria</taxon>
        <taxon>Bacillati</taxon>
        <taxon>Bacillota</taxon>
        <taxon>Bacilli</taxon>
        <taxon>Bacillales</taxon>
        <taxon>Bacillaceae</taxon>
        <taxon>Domibacillus</taxon>
    </lineage>
</organism>
<keyword evidence="2" id="KW-0732">Signal</keyword>
<sequence>MKRYSLLMILTMSIVSVLISGCASKEESTGQMDYEETKKMVVDILKTDDGKKALQEVMKDEEMKQFLVMDQQIVTDTIQTTLTSDKGVKFWQKVFEDPKFTKSFAKSIQKEHEKVIKGLMTDPEYQKMLIEVFQDPEMEKTLQTSMKSQEFRKHLQDVIMETLSSPLYKAKIQETLLKAAEEVGQQGGQSSEQKKGSGQQESDGGGGGGGGGGQEQGGGS</sequence>
<feature type="compositionally biased region" description="Gly residues" evidence="1">
    <location>
        <begin position="203"/>
        <end position="220"/>
    </location>
</feature>
<feature type="compositionally biased region" description="Low complexity" evidence="1">
    <location>
        <begin position="188"/>
        <end position="202"/>
    </location>
</feature>
<dbReference type="InterPro" id="IPR041262">
    <property type="entry name" value="GerD_central"/>
</dbReference>
<evidence type="ECO:0000259" key="3">
    <source>
        <dbReference type="Pfam" id="PF17898"/>
    </source>
</evidence>
<evidence type="ECO:0000313" key="5">
    <source>
        <dbReference type="Proteomes" id="UP000076935"/>
    </source>
</evidence>
<evidence type="ECO:0000256" key="2">
    <source>
        <dbReference type="SAM" id="SignalP"/>
    </source>
</evidence>
<comment type="caution">
    <text evidence="4">The sequence shown here is derived from an EMBL/GenBank/DDBJ whole genome shotgun (WGS) entry which is preliminary data.</text>
</comment>
<dbReference type="EMBL" id="LQWY01000031">
    <property type="protein sequence ID" value="OAH60840.1"/>
    <property type="molecule type" value="Genomic_DNA"/>
</dbReference>
<proteinExistence type="predicted"/>
<dbReference type="RefSeq" id="WP_063965855.1">
    <property type="nucleotide sequence ID" value="NZ_JBCNAN010000002.1"/>
</dbReference>
<protein>
    <submittedName>
        <fullName evidence="4">Spore gernimation protein GerD</fullName>
    </submittedName>
</protein>
<dbReference type="PROSITE" id="PS51257">
    <property type="entry name" value="PROKAR_LIPOPROTEIN"/>
    <property type="match status" value="1"/>
</dbReference>
<dbReference type="AlphaFoldDB" id="A0A177L576"/>
<feature type="domain" description="Spore germination GerD central core" evidence="3">
    <location>
        <begin position="67"/>
        <end position="180"/>
    </location>
</feature>
<dbReference type="STRING" id="29332.AWH48_13980"/>
<evidence type="ECO:0000256" key="1">
    <source>
        <dbReference type="SAM" id="MobiDB-lite"/>
    </source>
</evidence>